<sequence>MYALISWRAGYGAGRILEGLGLIALSAGLFLSGLMKLAYDLVAALIGWGASLVWTTLVGAGIGALALAVVLWLVAGALNRRGVGVRTKEDIRARREERRAARAGKGGQPPAGTRPGAGTGAATPAARPATTSTPTAATGTKPSTAKADGSGDEFDEIEDILRKRGIN</sequence>
<evidence type="ECO:0000256" key="1">
    <source>
        <dbReference type="SAM" id="MobiDB-lite"/>
    </source>
</evidence>
<feature type="transmembrane region" description="Helical" evidence="2">
    <location>
        <begin position="20"/>
        <end position="39"/>
    </location>
</feature>
<keyword evidence="2" id="KW-0812">Transmembrane</keyword>
<name>A0A645D9M7_9ZZZZ</name>
<protein>
    <submittedName>
        <fullName evidence="3">Uncharacterized protein</fullName>
    </submittedName>
</protein>
<gene>
    <name evidence="3" type="ORF">SDC9_132980</name>
</gene>
<reference evidence="3" key="1">
    <citation type="submission" date="2019-08" db="EMBL/GenBank/DDBJ databases">
        <authorList>
            <person name="Kucharzyk K."/>
            <person name="Murdoch R.W."/>
            <person name="Higgins S."/>
            <person name="Loffler F."/>
        </authorList>
    </citation>
    <scope>NUCLEOTIDE SEQUENCE</scope>
</reference>
<feature type="region of interest" description="Disordered" evidence="1">
    <location>
        <begin position="87"/>
        <end position="167"/>
    </location>
</feature>
<keyword evidence="2" id="KW-1133">Transmembrane helix</keyword>
<evidence type="ECO:0000256" key="2">
    <source>
        <dbReference type="SAM" id="Phobius"/>
    </source>
</evidence>
<feature type="transmembrane region" description="Helical" evidence="2">
    <location>
        <begin position="45"/>
        <end position="78"/>
    </location>
</feature>
<accession>A0A645D9M7</accession>
<dbReference type="AlphaFoldDB" id="A0A645D9M7"/>
<feature type="compositionally biased region" description="Gly residues" evidence="1">
    <location>
        <begin position="104"/>
        <end position="119"/>
    </location>
</feature>
<proteinExistence type="predicted"/>
<comment type="caution">
    <text evidence="3">The sequence shown here is derived from an EMBL/GenBank/DDBJ whole genome shotgun (WGS) entry which is preliminary data.</text>
</comment>
<dbReference type="EMBL" id="VSSQ01034078">
    <property type="protein sequence ID" value="MPM85897.1"/>
    <property type="molecule type" value="Genomic_DNA"/>
</dbReference>
<evidence type="ECO:0000313" key="3">
    <source>
        <dbReference type="EMBL" id="MPM85897.1"/>
    </source>
</evidence>
<feature type="compositionally biased region" description="Low complexity" evidence="1">
    <location>
        <begin position="120"/>
        <end position="147"/>
    </location>
</feature>
<organism evidence="3">
    <name type="scientific">bioreactor metagenome</name>
    <dbReference type="NCBI Taxonomy" id="1076179"/>
    <lineage>
        <taxon>unclassified sequences</taxon>
        <taxon>metagenomes</taxon>
        <taxon>ecological metagenomes</taxon>
    </lineage>
</organism>
<feature type="compositionally biased region" description="Basic and acidic residues" evidence="1">
    <location>
        <begin position="87"/>
        <end position="100"/>
    </location>
</feature>
<keyword evidence="2" id="KW-0472">Membrane</keyword>